<feature type="domain" description="DNA2/NAM7 helicase helicase" evidence="4">
    <location>
        <begin position="438"/>
        <end position="507"/>
    </location>
</feature>
<feature type="domain" description="DNA2/NAM7 helicase-like C-terminal" evidence="5">
    <location>
        <begin position="724"/>
        <end position="910"/>
    </location>
</feature>
<protein>
    <submittedName>
        <fullName evidence="6">P-loop containing nucleoside triphosphate hydrolase protein</fullName>
    </submittedName>
</protein>
<keyword evidence="3" id="KW-0943">RNA-mediated gene silencing</keyword>
<sequence length="989" mass="111233">MLESTTAMNYQHAPSQYFTNYYYPSNNYPYPVTPNGTDYPLFPGHPFPSGMLLRTANSWSTQPSTYIASSQSSPSLSPILRHDVGTHTHWKGRLAPLAGFSSPSDILKSNHAVEIKKNQTENAQPVNIQTPTISIHNNGNSVSSLDKYADIFIPQFLKDVQTQSQHFQPLAPIPIFPPSSYLHSFLPSSIIEKYTSLYPSTILSSTPPDKTACRPLNAEEYKYHWKSLLSWELDQLATDKQKIILWQVKVRALDWDNAEFSVLVPGIRENYPRLDVGDVLHLREVLIDWKMGSGWAFEGRVTRLRKREGFIRMSYPHSFFSSSAIQFVRDFYCPSLKEHIETFIPAPGRDSSQGVTGYKSDEEVPPVLNLSFLTNAGPSVMMDIAVSTLDSTLELNVNGRRDVAHRWLFPELDDLRLNPPVPSAPLNMTGKIWVDTGLNAEQRSAASSISNYRSPVPFLISGPPGTGKTRTVVETVHQILRTQPEAHILLCAPSNSATDTLALRLGLSLHPGDMLRLNDQNRTFAEVPDSIRQFCYVEDDRFALPPWKMLMRYRVVVTSCLDASILVNSACTNIVLCALEEHMVSSLHPHRKIKHQVVPHWTHLLIDEVAQGPEPEVLIPISVVLTKDELFACDQHCGEHANGTTSHDYHWSSTSPQLILCGDPNQLGPIITSQHARTHELDVSLLERLFDRPLYAEHVEARHHRRLPLTDLPLHQDKNYTTFKPFVNLVKNYRSHSAILMPPSAMFYNDSLEACASNGMISWAGLSNNKFPLMFLGCDAKDESVDERATWFNIGEIARIVEVITSLMSEASKSIPPLQVDEIGVMAPWREQVWKIREKLRQISLSRVDVGTVEDYQGREKRVVIISCVRSSARFLVEDGLKGIGLVFEKKRMNVAITRAKELLVIIGNGNLLKCDPYWKGFLQFALRNSLYVGPELTLEDDGAWISRLESKTAEAEEEVGLATVDHTGMRNTMMLAGGVVREILRDDV</sequence>
<keyword evidence="2" id="KW-0963">Cytoplasm</keyword>
<evidence type="ECO:0000313" key="6">
    <source>
        <dbReference type="EMBL" id="KAJ3982444.1"/>
    </source>
</evidence>
<evidence type="ECO:0000313" key="7">
    <source>
        <dbReference type="Proteomes" id="UP001163850"/>
    </source>
</evidence>
<dbReference type="InterPro" id="IPR026122">
    <property type="entry name" value="MOV-10/SDE3_DEXXQ/H-box"/>
</dbReference>
<dbReference type="Pfam" id="PF13086">
    <property type="entry name" value="AAA_11"/>
    <property type="match status" value="1"/>
</dbReference>
<dbReference type="InterPro" id="IPR027417">
    <property type="entry name" value="P-loop_NTPase"/>
</dbReference>
<dbReference type="InterPro" id="IPR041677">
    <property type="entry name" value="DNA2/NAM7_AAA_11"/>
</dbReference>
<dbReference type="Proteomes" id="UP001163850">
    <property type="component" value="Unassembled WGS sequence"/>
</dbReference>
<dbReference type="SUPFAM" id="SSF52540">
    <property type="entry name" value="P-loop containing nucleoside triphosphate hydrolases"/>
    <property type="match status" value="1"/>
</dbReference>
<dbReference type="AlphaFoldDB" id="A0AA38PVF3"/>
<dbReference type="GO" id="GO:0003723">
    <property type="term" value="F:RNA binding"/>
    <property type="evidence" value="ECO:0007669"/>
    <property type="project" value="InterPro"/>
</dbReference>
<proteinExistence type="predicted"/>
<comment type="caution">
    <text evidence="6">The sequence shown here is derived from an EMBL/GenBank/DDBJ whole genome shotgun (WGS) entry which is preliminary data.</text>
</comment>
<name>A0AA38PVF3_9AGAR</name>
<dbReference type="InterPro" id="IPR047187">
    <property type="entry name" value="SF1_C_Upf1"/>
</dbReference>
<evidence type="ECO:0000256" key="3">
    <source>
        <dbReference type="ARBA" id="ARBA00023158"/>
    </source>
</evidence>
<comment type="subcellular location">
    <subcellularLocation>
        <location evidence="1">Cytoplasm</location>
    </subcellularLocation>
</comment>
<accession>A0AA38PVF3</accession>
<dbReference type="Pfam" id="PF13087">
    <property type="entry name" value="AAA_12"/>
    <property type="match status" value="1"/>
</dbReference>
<keyword evidence="6" id="KW-0378">Hydrolase</keyword>
<dbReference type="InterPro" id="IPR041679">
    <property type="entry name" value="DNA2/NAM7-like_C"/>
</dbReference>
<dbReference type="Gene3D" id="3.40.50.300">
    <property type="entry name" value="P-loop containing nucleotide triphosphate hydrolases"/>
    <property type="match status" value="2"/>
</dbReference>
<organism evidence="6 7">
    <name type="scientific">Lentinula detonsa</name>
    <dbReference type="NCBI Taxonomy" id="2804962"/>
    <lineage>
        <taxon>Eukaryota</taxon>
        <taxon>Fungi</taxon>
        <taxon>Dikarya</taxon>
        <taxon>Basidiomycota</taxon>
        <taxon>Agaricomycotina</taxon>
        <taxon>Agaricomycetes</taxon>
        <taxon>Agaricomycetidae</taxon>
        <taxon>Agaricales</taxon>
        <taxon>Marasmiineae</taxon>
        <taxon>Omphalotaceae</taxon>
        <taxon>Lentinula</taxon>
    </lineage>
</organism>
<gene>
    <name evidence="6" type="ORF">F5890DRAFT_370172</name>
</gene>
<dbReference type="PANTHER" id="PTHR45418:SF1">
    <property type="entry name" value="CANCER_TESTIS ANTIGEN 55"/>
    <property type="match status" value="1"/>
</dbReference>
<dbReference type="GO" id="GO:0016787">
    <property type="term" value="F:hydrolase activity"/>
    <property type="evidence" value="ECO:0007669"/>
    <property type="project" value="UniProtKB-KW"/>
</dbReference>
<dbReference type="GO" id="GO:0005737">
    <property type="term" value="C:cytoplasm"/>
    <property type="evidence" value="ECO:0007669"/>
    <property type="project" value="UniProtKB-SubCell"/>
</dbReference>
<reference evidence="6" key="1">
    <citation type="submission" date="2022-08" db="EMBL/GenBank/DDBJ databases">
        <authorList>
            <consortium name="DOE Joint Genome Institute"/>
            <person name="Min B."/>
            <person name="Riley R."/>
            <person name="Sierra-Patev S."/>
            <person name="Naranjo-Ortiz M."/>
            <person name="Looney B."/>
            <person name="Konkel Z."/>
            <person name="Slot J.C."/>
            <person name="Sakamoto Y."/>
            <person name="Steenwyk J.L."/>
            <person name="Rokas A."/>
            <person name="Carro J."/>
            <person name="Camarero S."/>
            <person name="Ferreira P."/>
            <person name="Molpeceres G."/>
            <person name="Ruiz-Duenas F.J."/>
            <person name="Serrano A."/>
            <person name="Henrissat B."/>
            <person name="Drula E."/>
            <person name="Hughes K.W."/>
            <person name="Mata J.L."/>
            <person name="Ishikawa N.K."/>
            <person name="Vargas-Isla R."/>
            <person name="Ushijima S."/>
            <person name="Smith C.A."/>
            <person name="Ahrendt S."/>
            <person name="Andreopoulos W."/>
            <person name="He G."/>
            <person name="Labutti K."/>
            <person name="Lipzen A."/>
            <person name="Ng V."/>
            <person name="Sandor L."/>
            <person name="Barry K."/>
            <person name="Martinez A.T."/>
            <person name="Xiao Y."/>
            <person name="Gibbons J.G."/>
            <person name="Terashima K."/>
            <person name="Hibbett D.S."/>
            <person name="Grigoriev I.V."/>
        </authorList>
    </citation>
    <scope>NUCLEOTIDE SEQUENCE</scope>
    <source>
        <strain evidence="6">TFB7829</strain>
    </source>
</reference>
<dbReference type="GO" id="GO:0032574">
    <property type="term" value="F:5'-3' RNA helicase activity"/>
    <property type="evidence" value="ECO:0007669"/>
    <property type="project" value="InterPro"/>
</dbReference>
<dbReference type="PANTHER" id="PTHR45418">
    <property type="entry name" value="CANCER/TESTIS ANTIGEN 55"/>
    <property type="match status" value="1"/>
</dbReference>
<dbReference type="CDD" id="cd18808">
    <property type="entry name" value="SF1_C_Upf1"/>
    <property type="match status" value="1"/>
</dbReference>
<evidence type="ECO:0000259" key="4">
    <source>
        <dbReference type="Pfam" id="PF13086"/>
    </source>
</evidence>
<evidence type="ECO:0000256" key="1">
    <source>
        <dbReference type="ARBA" id="ARBA00004496"/>
    </source>
</evidence>
<dbReference type="EMBL" id="MU802062">
    <property type="protein sequence ID" value="KAJ3982444.1"/>
    <property type="molecule type" value="Genomic_DNA"/>
</dbReference>
<dbReference type="CDD" id="cd18038">
    <property type="entry name" value="DEXXQc_Helz-like"/>
    <property type="match status" value="1"/>
</dbReference>
<evidence type="ECO:0000256" key="2">
    <source>
        <dbReference type="ARBA" id="ARBA00022490"/>
    </source>
</evidence>
<dbReference type="GO" id="GO:0031047">
    <property type="term" value="P:regulatory ncRNA-mediated gene silencing"/>
    <property type="evidence" value="ECO:0007669"/>
    <property type="project" value="UniProtKB-KW"/>
</dbReference>
<evidence type="ECO:0000259" key="5">
    <source>
        <dbReference type="Pfam" id="PF13087"/>
    </source>
</evidence>